<keyword evidence="4" id="KW-1185">Reference proteome</keyword>
<evidence type="ECO:0000313" key="4">
    <source>
        <dbReference type="Proteomes" id="UP000694523"/>
    </source>
</evidence>
<dbReference type="InterPro" id="IPR019025">
    <property type="entry name" value="Cordon-bleu_ubiquitin_domain"/>
</dbReference>
<evidence type="ECO:0000256" key="1">
    <source>
        <dbReference type="SAM" id="MobiDB-lite"/>
    </source>
</evidence>
<feature type="compositionally biased region" description="Pro residues" evidence="1">
    <location>
        <begin position="388"/>
        <end position="397"/>
    </location>
</feature>
<feature type="region of interest" description="Disordered" evidence="1">
    <location>
        <begin position="226"/>
        <end position="397"/>
    </location>
</feature>
<feature type="domain" description="Cordon-bleu ubiquitin-like" evidence="2">
    <location>
        <begin position="91"/>
        <end position="174"/>
    </location>
</feature>
<organism evidence="3 4">
    <name type="scientific">Neogobius melanostomus</name>
    <name type="common">round goby</name>
    <dbReference type="NCBI Taxonomy" id="47308"/>
    <lineage>
        <taxon>Eukaryota</taxon>
        <taxon>Metazoa</taxon>
        <taxon>Chordata</taxon>
        <taxon>Craniata</taxon>
        <taxon>Vertebrata</taxon>
        <taxon>Euteleostomi</taxon>
        <taxon>Actinopterygii</taxon>
        <taxon>Neopterygii</taxon>
        <taxon>Teleostei</taxon>
        <taxon>Neoteleostei</taxon>
        <taxon>Acanthomorphata</taxon>
        <taxon>Gobiaria</taxon>
        <taxon>Gobiiformes</taxon>
        <taxon>Gobioidei</taxon>
        <taxon>Gobiidae</taxon>
        <taxon>Benthophilinae</taxon>
        <taxon>Neogobiini</taxon>
        <taxon>Neogobius</taxon>
    </lineage>
</organism>
<dbReference type="Ensembl" id="ENSNMLT00000022795.1">
    <property type="protein sequence ID" value="ENSNMLP00000020314.1"/>
    <property type="gene ID" value="ENSNMLG00000013250.1"/>
</dbReference>
<reference evidence="3" key="1">
    <citation type="submission" date="2025-08" db="UniProtKB">
        <authorList>
            <consortium name="Ensembl"/>
        </authorList>
    </citation>
    <scope>IDENTIFICATION</scope>
</reference>
<dbReference type="PANTHER" id="PTHR21557:SF2">
    <property type="entry name" value="CORDON-BLEU PROTEIN-LIKE 1"/>
    <property type="match status" value="1"/>
</dbReference>
<dbReference type="Proteomes" id="UP000694523">
    <property type="component" value="Unplaced"/>
</dbReference>
<dbReference type="Gene3D" id="3.10.20.90">
    <property type="entry name" value="Phosphatidylinositol 3-kinase Catalytic Subunit, Chain A, domain 1"/>
    <property type="match status" value="1"/>
</dbReference>
<name>A0A8C6TJC7_9GOBI</name>
<evidence type="ECO:0000259" key="2">
    <source>
        <dbReference type="Pfam" id="PF09469"/>
    </source>
</evidence>
<proteinExistence type="predicted"/>
<dbReference type="Pfam" id="PF09469">
    <property type="entry name" value="Cobl"/>
    <property type="match status" value="1"/>
</dbReference>
<protein>
    <recommendedName>
        <fullName evidence="2">Cordon-bleu ubiquitin-like domain-containing protein</fullName>
    </recommendedName>
</protein>
<dbReference type="PANTHER" id="PTHR21557">
    <property type="entry name" value="CORDON-BLEU"/>
    <property type="match status" value="1"/>
</dbReference>
<sequence length="397" mass="42695">MDEVSPLEREHSLSVLLPGGTEKNATVHGSKPVMDLLVTLCASYHLNPSDYTVEVLSPNKNNITFKPNSPIGSLEAEKIVLKPKAGEEKIRTPYMPEATVRLLINYNKSHKAVVRVSPRVPLEALLPVVCGKCEFQVESTVLLSDSESKEGLDLSKTLNEHGLREVYARDTAAKGSRGYQHLFAATGIISTKVSSSSSLQDLTKKEKKKSVNKGFLSLFRKHRYKSEPTHAVSAPTSPGPTKSRSASVSTQDEALCTTPTADKPKKRRAPQPPMGAFHSFPAHLSSCHSQEPQTSGENTLRSTKRRAPPPPSPSSPPAVNQSQEVPDDTATDCLNPLEEEGASVSPPPSPSRALPPTPPALPHKGPDPSGPPSKAKTYQTPAPLWPKSSPPRSPAGH</sequence>
<dbReference type="AlphaFoldDB" id="A0A8C6TJC7"/>
<reference evidence="3" key="2">
    <citation type="submission" date="2025-09" db="UniProtKB">
        <authorList>
            <consortium name="Ensembl"/>
        </authorList>
    </citation>
    <scope>IDENTIFICATION</scope>
</reference>
<evidence type="ECO:0000313" key="3">
    <source>
        <dbReference type="Ensembl" id="ENSNMLP00000020314.1"/>
    </source>
</evidence>
<accession>A0A8C6TJC7</accession>
<feature type="compositionally biased region" description="Polar residues" evidence="1">
    <location>
        <begin position="234"/>
        <end position="260"/>
    </location>
</feature>
<dbReference type="GO" id="GO:0003785">
    <property type="term" value="F:actin monomer binding"/>
    <property type="evidence" value="ECO:0007669"/>
    <property type="project" value="InterPro"/>
</dbReference>
<feature type="compositionally biased region" description="Polar residues" evidence="1">
    <location>
        <begin position="286"/>
        <end position="301"/>
    </location>
</feature>
<dbReference type="InterPro" id="IPR039895">
    <property type="entry name" value="COBL-like"/>
</dbReference>
<feature type="compositionally biased region" description="Pro residues" evidence="1">
    <location>
        <begin position="345"/>
        <end position="361"/>
    </location>
</feature>